<keyword evidence="2" id="KW-1185">Reference proteome</keyword>
<evidence type="ECO:0000313" key="2">
    <source>
        <dbReference type="Proteomes" id="UP001283361"/>
    </source>
</evidence>
<sequence>MDVDKDVCPKANSMRLMGVNLPCIQAKFKGSLQQRNQNIYMNSGQCPTCLKELIVSSAPMPTTTFNMASTVWQLRQLYAQRLFELDPDLDSV</sequence>
<name>A0AAE1CQP2_9GAST</name>
<proteinExistence type="predicted"/>
<dbReference type="Proteomes" id="UP001283361">
    <property type="component" value="Unassembled WGS sequence"/>
</dbReference>
<accession>A0AAE1CQP2</accession>
<evidence type="ECO:0000313" key="1">
    <source>
        <dbReference type="EMBL" id="KAK3729238.1"/>
    </source>
</evidence>
<dbReference type="AlphaFoldDB" id="A0AAE1CQP2"/>
<organism evidence="1 2">
    <name type="scientific">Elysia crispata</name>
    <name type="common">lettuce slug</name>
    <dbReference type="NCBI Taxonomy" id="231223"/>
    <lineage>
        <taxon>Eukaryota</taxon>
        <taxon>Metazoa</taxon>
        <taxon>Spiralia</taxon>
        <taxon>Lophotrochozoa</taxon>
        <taxon>Mollusca</taxon>
        <taxon>Gastropoda</taxon>
        <taxon>Heterobranchia</taxon>
        <taxon>Euthyneura</taxon>
        <taxon>Panpulmonata</taxon>
        <taxon>Sacoglossa</taxon>
        <taxon>Placobranchoidea</taxon>
        <taxon>Plakobranchidae</taxon>
        <taxon>Elysia</taxon>
    </lineage>
</organism>
<dbReference type="EMBL" id="JAWDGP010007151">
    <property type="protein sequence ID" value="KAK3729238.1"/>
    <property type="molecule type" value="Genomic_DNA"/>
</dbReference>
<protein>
    <submittedName>
        <fullName evidence="1">Uncharacterized protein</fullName>
    </submittedName>
</protein>
<gene>
    <name evidence="1" type="ORF">RRG08_008565</name>
</gene>
<reference evidence="1" key="1">
    <citation type="journal article" date="2023" name="G3 (Bethesda)">
        <title>A reference genome for the long-term kleptoplast-retaining sea slug Elysia crispata morphotype clarki.</title>
        <authorList>
            <person name="Eastman K.E."/>
            <person name="Pendleton A.L."/>
            <person name="Shaikh M.A."/>
            <person name="Suttiyut T."/>
            <person name="Ogas R."/>
            <person name="Tomko P."/>
            <person name="Gavelis G."/>
            <person name="Widhalm J.R."/>
            <person name="Wisecaver J.H."/>
        </authorList>
    </citation>
    <scope>NUCLEOTIDE SEQUENCE</scope>
    <source>
        <strain evidence="1">ECLA1</strain>
    </source>
</reference>
<comment type="caution">
    <text evidence="1">The sequence shown here is derived from an EMBL/GenBank/DDBJ whole genome shotgun (WGS) entry which is preliminary data.</text>
</comment>